<feature type="region of interest" description="Disordered" evidence="2">
    <location>
        <begin position="1889"/>
        <end position="1912"/>
    </location>
</feature>
<dbReference type="GO" id="GO:0007076">
    <property type="term" value="P:mitotic chromosome condensation"/>
    <property type="evidence" value="ECO:0007669"/>
    <property type="project" value="TreeGrafter"/>
</dbReference>
<feature type="coiled-coil region" evidence="1">
    <location>
        <begin position="2370"/>
        <end position="2421"/>
    </location>
</feature>
<keyword evidence="1" id="KW-0175">Coiled coil</keyword>
<feature type="region of interest" description="Disordered" evidence="2">
    <location>
        <begin position="2065"/>
        <end position="2109"/>
    </location>
</feature>
<feature type="compositionally biased region" description="Polar residues" evidence="2">
    <location>
        <begin position="2065"/>
        <end position="2085"/>
    </location>
</feature>
<feature type="coiled-coil region" evidence="1">
    <location>
        <begin position="1246"/>
        <end position="1273"/>
    </location>
</feature>
<feature type="coiled-coil region" evidence="1">
    <location>
        <begin position="495"/>
        <end position="751"/>
    </location>
</feature>
<feature type="compositionally biased region" description="Polar residues" evidence="2">
    <location>
        <begin position="477"/>
        <end position="495"/>
    </location>
</feature>
<reference evidence="3" key="1">
    <citation type="submission" date="2022-08" db="UniProtKB">
        <authorList>
            <consortium name="EnsemblMetazoa"/>
        </authorList>
    </citation>
    <scope>IDENTIFICATION</scope>
    <source>
        <strain evidence="3">05x7-T-G4-1.051#20</strain>
    </source>
</reference>
<dbReference type="PANTHER" id="PTHR43941">
    <property type="entry name" value="STRUCTURAL MAINTENANCE OF CHROMOSOMES PROTEIN 2"/>
    <property type="match status" value="1"/>
</dbReference>
<protein>
    <submittedName>
        <fullName evidence="3">Uncharacterized protein</fullName>
    </submittedName>
</protein>
<organism evidence="3 4">
    <name type="scientific">Magallana gigas</name>
    <name type="common">Pacific oyster</name>
    <name type="synonym">Crassostrea gigas</name>
    <dbReference type="NCBI Taxonomy" id="29159"/>
    <lineage>
        <taxon>Eukaryota</taxon>
        <taxon>Metazoa</taxon>
        <taxon>Spiralia</taxon>
        <taxon>Lophotrochozoa</taxon>
        <taxon>Mollusca</taxon>
        <taxon>Bivalvia</taxon>
        <taxon>Autobranchia</taxon>
        <taxon>Pteriomorphia</taxon>
        <taxon>Ostreida</taxon>
        <taxon>Ostreoidea</taxon>
        <taxon>Ostreidae</taxon>
        <taxon>Magallana</taxon>
    </lineage>
</organism>
<feature type="coiled-coil region" evidence="1">
    <location>
        <begin position="1418"/>
        <end position="1578"/>
    </location>
</feature>
<feature type="region of interest" description="Disordered" evidence="2">
    <location>
        <begin position="2150"/>
        <end position="2176"/>
    </location>
</feature>
<dbReference type="EnsemblMetazoa" id="G14368.10">
    <property type="protein sequence ID" value="G14368.10:cds"/>
    <property type="gene ID" value="G14368"/>
</dbReference>
<feature type="coiled-coil region" evidence="1">
    <location>
        <begin position="215"/>
        <end position="306"/>
    </location>
</feature>
<dbReference type="Proteomes" id="UP000005408">
    <property type="component" value="Unassembled WGS sequence"/>
</dbReference>
<dbReference type="Gene3D" id="6.10.250.3110">
    <property type="match status" value="1"/>
</dbReference>
<feature type="region of interest" description="Disordered" evidence="2">
    <location>
        <begin position="1"/>
        <end position="29"/>
    </location>
</feature>
<dbReference type="Gene3D" id="1.10.287.1490">
    <property type="match status" value="1"/>
</dbReference>
<evidence type="ECO:0000256" key="1">
    <source>
        <dbReference type="SAM" id="Coils"/>
    </source>
</evidence>
<feature type="region of interest" description="Disordered" evidence="2">
    <location>
        <begin position="464"/>
        <end position="495"/>
    </location>
</feature>
<feature type="coiled-coil region" evidence="1">
    <location>
        <begin position="2311"/>
        <end position="2345"/>
    </location>
</feature>
<keyword evidence="4" id="KW-1185">Reference proteome</keyword>
<proteinExistence type="predicted"/>
<feature type="coiled-coil region" evidence="1">
    <location>
        <begin position="849"/>
        <end position="1081"/>
    </location>
</feature>
<evidence type="ECO:0000256" key="2">
    <source>
        <dbReference type="SAM" id="MobiDB-lite"/>
    </source>
</evidence>
<dbReference type="GO" id="GO:0003682">
    <property type="term" value="F:chromatin binding"/>
    <property type="evidence" value="ECO:0007669"/>
    <property type="project" value="TreeGrafter"/>
</dbReference>
<evidence type="ECO:0000313" key="3">
    <source>
        <dbReference type="EnsemblMetazoa" id="G14368.10:cds"/>
    </source>
</evidence>
<accession>A0A8W8IJ92</accession>
<feature type="region of interest" description="Disordered" evidence="2">
    <location>
        <begin position="89"/>
        <end position="111"/>
    </location>
</feature>
<sequence length="2491" mass="286568">MKNVGDLETIPEDPVEMNGAGHASRKGSTSNEFDVYVESLESSVRDLQSKVSSLQQENAALKERPMVASPSLEEREAQEVMTLKDTCTPSLHSQQLTTQSSNSRALDSPDFHENQLGVKSLNEPTPNLDVMIPKDQPSAGDMCNPTHTNEMATSQSDQVPMGETSCMSENIEPQNEHCNVENFSKVDESESVISEDSYASLDESHDAHQDLSHDVIACTAEIEALKDDLNKSREEVLSLRSRLEEGMSMKADELDESVDSYESKLEEFRQVCMTLQDRIFQSETSEKQLREKLKLAEYTINDLESSENSARENLDICRKSEVNCKKSLSSCQQKIRELKEIILDKDVSEMNLAEKVQYLEKAEEIASQKISDLEMQNQLLEQRLQLKEELETDIMLVETLKEQIKDLKAENKDLSAKVADLEENEEILKINWMKVAENDAERIQSLEEKVNNLESLNVDLRKRLREQREKSDPPNTPSLASELSESDTSLDRNSMVSLKEEIRKLKEELHETEEKKNGQIEKLQDRIATLRENEIKLSETLAEMEQIERELKSKVTMYEQFSSYDKIQQYEGKIQEMHRSREDLLDRMDSMEEHEGDLKKRLIEMEEKHAWKVEQYERKMELMEKEIAQYIQQEEELTNRIMEIEKHEDEVMEKANKYEEEIKLLEQQLEEANKYEEDVKLLEQQLEESESAREDLEHKGDKLLEELEELRKENQELHDNLESVNEELEQIRVENNDLNERLIELDSYEQECEEKVTAVENKSSLLEDANCRLMDRVTELEGLEMDLRSKLVSSSVNVKSKLDSCSCEDKSTDTDDLNAPTGRKLTGMFERLQDLESENQTFADQLCSLQGADSLNKKLNEKVKLLEDSEEKLMERVIELEDREDILTKENQKLRNSIMLTEVPDIVKEVTELRETIEMLKENLESLRCENEEYQEKIAVAEETIQNLQSELSIQKSTLENSETRVAELQNSLTETESDLSKEKQCVQILQDSEKNLSVKLKTEKSHAEKLECDLSKTRNEMKRMQMEYESKLSELNDTLSSHVCTVSELETSLSHLKYNEEEHSKKISELTEENNALIKLVKMKKDHVNSDCESDCENTFVQEKKLAMKFHENATPISAQSTPIKPQTNPSAKDELISDISNIVHTGDDTQCAKCIKLNQKLSEQSKRESALVENLAALRKEMQDSKEKPGRNLCSKCQGVTLSNSPSILSDVDSFFGLNKTEEFNRKVRMLEDQCDEKVLRAREKALGCRVKELEDEMEEFQRILQDIVLDVQIRFHDDILEVGTEVPRMFQLPTELPVVLNPALGQVLENLVHCVDCLTKSKENLRSKGDEGKSKIELLEQNEQSLKQEILDLKERLANNNNGDDEIRNNPTELLTKITKLEAMNRELNDRLESDQVVQSKGGLESPEDVFRQRISELERLEKHLKTQVSDLEKDREELHEIARKDKNTIHEQNIRIRELQLSEKNMKQQLNQLEASEQGLFNKVEDLEEQIAKMEDRISELKILEMRLKELVRKYKLDEEVWLSKSANLNETLSELSMSEAQLRQQLENLEKEKLNLSEKSEYLEERLKEVEKAESSLLQRTKDQENKEISLSKRLSEMQTMGSNAEKQLADLHNANIELSQQMNHVMQENAALSHHLAQLQNQLAVLDQQNVSLHTDLERLNKEHVSLQSSGKSTDKELEKSKIGEVEMEGKLRQMEESEELLKEKIGNLQRSENRLKYRIQQLESGSTVTELSPSQREKLPRKLEDCQKRIVVLQNQNEQLGNRLREYQNPESGFIKLPDAELRRLQARDALLEQSETEVREIGKLNAHLQDTIEELREGKDVCGHESEIEALRNRLDASNRTILVLKNLIEEGQKTLGHDTNGEIFADHILPSHMGREGKGHLAERRVKSQRSSQSNLIGRPVREPANDAGVLNEKMISKVERSEAELLVTSTGHVVMDLYKKETSHAHLHLTTEGRFVRLDGSQEVQGLHEKNPYSSTAQEDRQRRVNEFISCLERDELLSPREEAHWRQVESRVPHPPESERWIHVGKAKSLHSSVPNRSHPSSNEELVLGLTLPSESESQQFTQNDTDSSGNSPATKRRKFRPVNGTEPLMTPSSTHGAINFDAPYYLPYVNHGRGGREEEEPDVQYMTEEYKMMSPPIRTEETTGSLPDSGHGTTSVASTGRSQMSLKEKIAEIGKSLQKRPLSSVSDLSDDDEDSVHVWKSKASDSSRRLEDAEKESRYLKGEINKLEKELEEKIRYIVILEDFIEKLKALLEMKGSKSDKELVQTLEAELIKTLEELQDSGCPPQDLNQDPVALSSELAKKDRELTAKTNEVDGLMRELRQWQEECRLVEDMRTNALDALRCLEMEVSDLQTTGKDLHSSKESYSKLQQQYRKVQQELRSVELLESERDELQDQIHRLKKEVTIAAALQSEIDVSENKLDHMTSILQNRTDKIKSLIDEISSYKSRIVSLECENSYLYKTLAARPGSKARPYRCVSHE</sequence>
<dbReference type="GO" id="GO:0000785">
    <property type="term" value="C:chromatin"/>
    <property type="evidence" value="ECO:0007669"/>
    <property type="project" value="TreeGrafter"/>
</dbReference>
<feature type="region of interest" description="Disordered" evidence="2">
    <location>
        <begin position="55"/>
        <end position="75"/>
    </location>
</feature>
<feature type="coiled-coil region" evidence="1">
    <location>
        <begin position="1628"/>
        <end position="1721"/>
    </location>
</feature>
<dbReference type="GO" id="GO:0000793">
    <property type="term" value="C:condensed chromosome"/>
    <property type="evidence" value="ECO:0007669"/>
    <property type="project" value="TreeGrafter"/>
</dbReference>
<evidence type="ECO:0000313" key="4">
    <source>
        <dbReference type="Proteomes" id="UP000005408"/>
    </source>
</evidence>
<dbReference type="PANTHER" id="PTHR43941:SF5">
    <property type="entry name" value="ELKS_RAB6-INTERACTING_CAST FAMILY PROTEIN"/>
    <property type="match status" value="1"/>
</dbReference>
<feature type="compositionally biased region" description="Low complexity" evidence="2">
    <location>
        <begin position="89"/>
        <end position="103"/>
    </location>
</feature>
<feature type="coiled-coil region" evidence="1">
    <location>
        <begin position="1325"/>
        <end position="1359"/>
    </location>
</feature>
<name>A0A8W8IJ92_MAGGI</name>
<feature type="coiled-coil region" evidence="1">
    <location>
        <begin position="1163"/>
        <end position="1190"/>
    </location>
</feature>
<feature type="compositionally biased region" description="Polar residues" evidence="2">
    <location>
        <begin position="2154"/>
        <end position="2176"/>
    </location>
</feature>
<dbReference type="GO" id="GO:0000796">
    <property type="term" value="C:condensin complex"/>
    <property type="evidence" value="ECO:0007669"/>
    <property type="project" value="TreeGrafter"/>
</dbReference>